<feature type="transmembrane region" description="Helical" evidence="1">
    <location>
        <begin position="361"/>
        <end position="384"/>
    </location>
</feature>
<keyword evidence="1" id="KW-0812">Transmembrane</keyword>
<dbReference type="Pfam" id="PF09835">
    <property type="entry name" value="DUF2062"/>
    <property type="match status" value="1"/>
</dbReference>
<dbReference type="CDD" id="cd04179">
    <property type="entry name" value="DPM_DPG-synthase_like"/>
    <property type="match status" value="1"/>
</dbReference>
<sequence length="396" mass="44844">MTTNKVLTSINACVIVPTFNNAKTLRRVLDGLYRYTSHIIVVNDGSTDATPDILARYPDLTTVHLPRNRGKGNALRIGFRKATAQGFDYAVTIDSDGQHFPDDIPAFAREIEEKGSALLIGDRNMDQEGIPGKSSFGNRFSNFWFRFETGISLSDTQSGFRLYPLKEIQGIRFYTRKFEFEVEVIVKAAWRGIPVRNVPIGVLYDPEERVSHFRPFRDFTRISILNTWLVLVALLYIRPRNYLRTFREKGLRRFFLEDLLHSKDSPAKKSLSVALGVLVGLSPFWGFQTLIVLSLAWALSLNKVIAFAFTNVSIPPLIPFIIYACLEIGSFVLGQPKATVAFNWQEIETYRPYIQQHLTEYITGSVVLGFFAAALAGILSYLVLNIRTNRDAEKLT</sequence>
<gene>
    <name evidence="4" type="ORF">ACFOET_14975</name>
</gene>
<accession>A0ABV7JLT5</accession>
<evidence type="ECO:0000313" key="4">
    <source>
        <dbReference type="EMBL" id="MFC3198924.1"/>
    </source>
</evidence>
<feature type="domain" description="Glycosyltransferase 2-like" evidence="2">
    <location>
        <begin position="13"/>
        <end position="136"/>
    </location>
</feature>
<dbReference type="SUPFAM" id="SSF53448">
    <property type="entry name" value="Nucleotide-diphospho-sugar transferases"/>
    <property type="match status" value="1"/>
</dbReference>
<dbReference type="InterPro" id="IPR029044">
    <property type="entry name" value="Nucleotide-diphossugar_trans"/>
</dbReference>
<dbReference type="Pfam" id="PF00535">
    <property type="entry name" value="Glycos_transf_2"/>
    <property type="match status" value="1"/>
</dbReference>
<keyword evidence="5" id="KW-1185">Reference proteome</keyword>
<dbReference type="InterPro" id="IPR018639">
    <property type="entry name" value="DUF2062"/>
</dbReference>
<feature type="domain" description="DUF2062" evidence="3">
    <location>
        <begin position="254"/>
        <end position="391"/>
    </location>
</feature>
<evidence type="ECO:0000256" key="1">
    <source>
        <dbReference type="SAM" id="Phobius"/>
    </source>
</evidence>
<name>A0ABV7JLT5_9SPHI</name>
<evidence type="ECO:0000313" key="5">
    <source>
        <dbReference type="Proteomes" id="UP001595526"/>
    </source>
</evidence>
<dbReference type="PANTHER" id="PTHR48090">
    <property type="entry name" value="UNDECAPRENYL-PHOSPHATE 4-DEOXY-4-FORMAMIDO-L-ARABINOSE TRANSFERASE-RELATED"/>
    <property type="match status" value="1"/>
</dbReference>
<dbReference type="PANTHER" id="PTHR48090:SF7">
    <property type="entry name" value="RFBJ PROTEIN"/>
    <property type="match status" value="1"/>
</dbReference>
<dbReference type="EMBL" id="JBHRTA010000038">
    <property type="protein sequence ID" value="MFC3198924.1"/>
    <property type="molecule type" value="Genomic_DNA"/>
</dbReference>
<feature type="transmembrane region" description="Helical" evidence="1">
    <location>
        <begin position="273"/>
        <end position="298"/>
    </location>
</feature>
<dbReference type="Proteomes" id="UP001595526">
    <property type="component" value="Unassembled WGS sequence"/>
</dbReference>
<dbReference type="RefSeq" id="WP_379024050.1">
    <property type="nucleotide sequence ID" value="NZ_JBHRTA010000038.1"/>
</dbReference>
<feature type="transmembrane region" description="Helical" evidence="1">
    <location>
        <begin position="304"/>
        <end position="326"/>
    </location>
</feature>
<feature type="transmembrane region" description="Helical" evidence="1">
    <location>
        <begin position="219"/>
        <end position="237"/>
    </location>
</feature>
<comment type="caution">
    <text evidence="4">The sequence shown here is derived from an EMBL/GenBank/DDBJ whole genome shotgun (WGS) entry which is preliminary data.</text>
</comment>
<dbReference type="Gene3D" id="3.90.550.10">
    <property type="entry name" value="Spore Coat Polysaccharide Biosynthesis Protein SpsA, Chain A"/>
    <property type="match status" value="1"/>
</dbReference>
<reference evidence="5" key="1">
    <citation type="journal article" date="2019" name="Int. J. Syst. Evol. Microbiol.">
        <title>The Global Catalogue of Microorganisms (GCM) 10K type strain sequencing project: providing services to taxonomists for standard genome sequencing and annotation.</title>
        <authorList>
            <consortium name="The Broad Institute Genomics Platform"/>
            <consortium name="The Broad Institute Genome Sequencing Center for Infectious Disease"/>
            <person name="Wu L."/>
            <person name="Ma J."/>
        </authorList>
    </citation>
    <scope>NUCLEOTIDE SEQUENCE [LARGE SCALE GENOMIC DNA]</scope>
    <source>
        <strain evidence="5">KCTC 52416</strain>
    </source>
</reference>
<evidence type="ECO:0000259" key="2">
    <source>
        <dbReference type="Pfam" id="PF00535"/>
    </source>
</evidence>
<proteinExistence type="predicted"/>
<dbReference type="InterPro" id="IPR050256">
    <property type="entry name" value="Glycosyltransferase_2"/>
</dbReference>
<protein>
    <submittedName>
        <fullName evidence="4">DUF2062 domain-containing protein</fullName>
    </submittedName>
</protein>
<keyword evidence="1" id="KW-1133">Transmembrane helix</keyword>
<keyword evidence="1" id="KW-0472">Membrane</keyword>
<organism evidence="4 5">
    <name type="scientific">Parapedobacter deserti</name>
    <dbReference type="NCBI Taxonomy" id="1912957"/>
    <lineage>
        <taxon>Bacteria</taxon>
        <taxon>Pseudomonadati</taxon>
        <taxon>Bacteroidota</taxon>
        <taxon>Sphingobacteriia</taxon>
        <taxon>Sphingobacteriales</taxon>
        <taxon>Sphingobacteriaceae</taxon>
        <taxon>Parapedobacter</taxon>
    </lineage>
</organism>
<evidence type="ECO:0000259" key="3">
    <source>
        <dbReference type="Pfam" id="PF09835"/>
    </source>
</evidence>
<dbReference type="InterPro" id="IPR001173">
    <property type="entry name" value="Glyco_trans_2-like"/>
</dbReference>